<sequence length="122" mass="14311">MGFRAIHFVFLFVTIFLMNYYSRTNTYLSWFFFTLTIAGTWLLMKAYEAKVGPVEDERTRLITMKSFYHGLLLGLVVLGYEIIWLAGHDYETAAVFVKWLMLPLMVGILTAMILKVRYEMVM</sequence>
<evidence type="ECO:0000313" key="2">
    <source>
        <dbReference type="EMBL" id="ACJ16841.1"/>
    </source>
</evidence>
<feature type="transmembrane region" description="Helical" evidence="1">
    <location>
        <begin position="27"/>
        <end position="47"/>
    </location>
</feature>
<dbReference type="STRING" id="523850.TON_1351"/>
<keyword evidence="1" id="KW-0812">Transmembrane</keyword>
<dbReference type="GeneID" id="7018379"/>
<accession>B6YXM8</accession>
<keyword evidence="1" id="KW-1133">Transmembrane helix</keyword>
<dbReference type="HOGENOM" id="CLU_2032973_0_0_2"/>
<organism evidence="2 3">
    <name type="scientific">Thermococcus onnurineus (strain NA1)</name>
    <dbReference type="NCBI Taxonomy" id="523850"/>
    <lineage>
        <taxon>Archaea</taxon>
        <taxon>Methanobacteriati</taxon>
        <taxon>Methanobacteriota</taxon>
        <taxon>Thermococci</taxon>
        <taxon>Thermococcales</taxon>
        <taxon>Thermococcaceae</taxon>
        <taxon>Thermococcus</taxon>
    </lineage>
</organism>
<dbReference type="AlphaFoldDB" id="B6YXM8"/>
<feature type="transmembrane region" description="Helical" evidence="1">
    <location>
        <begin position="5"/>
        <end position="21"/>
    </location>
</feature>
<dbReference type="PATRIC" id="fig|523850.10.peg.1360"/>
<feature type="transmembrane region" description="Helical" evidence="1">
    <location>
        <begin position="93"/>
        <end position="114"/>
    </location>
</feature>
<keyword evidence="3" id="KW-1185">Reference proteome</keyword>
<reference evidence="2 3" key="1">
    <citation type="journal article" date="2008" name="J. Bacteriol.">
        <title>The complete genome sequence of Thermococcus onnurineus NA1 reveals a mixed heterotrophic and carboxydotrophic metabolism.</title>
        <authorList>
            <person name="Lee H.S."/>
            <person name="Kang S.G."/>
            <person name="Bae S.S."/>
            <person name="Lim J.K."/>
            <person name="Cho Y."/>
            <person name="Kim Y.J."/>
            <person name="Jeon J.H."/>
            <person name="Cha S.S."/>
            <person name="Kwon K.K."/>
            <person name="Kim H.T."/>
            <person name="Park C.J."/>
            <person name="Lee H.W."/>
            <person name="Kim S.I."/>
            <person name="Chun J."/>
            <person name="Colwell R.R."/>
            <person name="Kim S.J."/>
            <person name="Lee J.H."/>
        </authorList>
    </citation>
    <scope>NUCLEOTIDE SEQUENCE [LARGE SCALE GENOMIC DNA]</scope>
    <source>
        <strain evidence="2 3">NA1</strain>
    </source>
</reference>
<name>B6YXM8_THEON</name>
<dbReference type="KEGG" id="ton:TON_1351"/>
<dbReference type="Proteomes" id="UP000002727">
    <property type="component" value="Chromosome"/>
</dbReference>
<dbReference type="RefSeq" id="WP_012572313.1">
    <property type="nucleotide sequence ID" value="NC_011529.1"/>
</dbReference>
<keyword evidence="1" id="KW-0472">Membrane</keyword>
<evidence type="ECO:0000256" key="1">
    <source>
        <dbReference type="SAM" id="Phobius"/>
    </source>
</evidence>
<dbReference type="EMBL" id="CP000855">
    <property type="protein sequence ID" value="ACJ16841.1"/>
    <property type="molecule type" value="Genomic_DNA"/>
</dbReference>
<dbReference type="OrthoDB" id="93615at2157"/>
<proteinExistence type="predicted"/>
<dbReference type="eggNOG" id="ENOG502N5NP">
    <property type="taxonomic scope" value="Archaea"/>
</dbReference>
<gene>
    <name evidence="2" type="ordered locus">TON_1351</name>
</gene>
<evidence type="ECO:0000313" key="3">
    <source>
        <dbReference type="Proteomes" id="UP000002727"/>
    </source>
</evidence>
<protein>
    <submittedName>
        <fullName evidence="2">Uncharacterized protein</fullName>
    </submittedName>
</protein>
<feature type="transmembrane region" description="Helical" evidence="1">
    <location>
        <begin position="67"/>
        <end position="87"/>
    </location>
</feature>